<dbReference type="CDD" id="cd03221">
    <property type="entry name" value="ABCF_EF-3"/>
    <property type="match status" value="2"/>
</dbReference>
<dbReference type="Proteomes" id="UP001219630">
    <property type="component" value="Chromosome"/>
</dbReference>
<evidence type="ECO:0000259" key="5">
    <source>
        <dbReference type="PROSITE" id="PS50893"/>
    </source>
</evidence>
<feature type="domain" description="ABC transporter" evidence="5">
    <location>
        <begin position="300"/>
        <end position="519"/>
    </location>
</feature>
<feature type="domain" description="ABC transporter" evidence="5">
    <location>
        <begin position="9"/>
        <end position="226"/>
    </location>
</feature>
<keyword evidence="2" id="KW-0547">Nucleotide-binding</keyword>
<reference evidence="6 7" key="1">
    <citation type="submission" date="2022-12" db="EMBL/GenBank/DDBJ databases">
        <title>Complete genome sequencing of Dickeya lacustris type strain LMG30899.</title>
        <authorList>
            <person name="Dobhal S."/>
            <person name="Arizala D."/>
            <person name="Arif M."/>
        </authorList>
    </citation>
    <scope>NUCLEOTIDE SEQUENCE [LARGE SCALE GENOMIC DNA]</scope>
    <source>
        <strain evidence="6 7">LMG30899</strain>
    </source>
</reference>
<dbReference type="SUPFAM" id="SSF52540">
    <property type="entry name" value="P-loop containing nucleoside triphosphate hydrolases"/>
    <property type="match status" value="2"/>
</dbReference>
<dbReference type="InterPro" id="IPR027417">
    <property type="entry name" value="P-loop_NTPase"/>
</dbReference>
<dbReference type="PANTHER" id="PTHR19211:SF100">
    <property type="entry name" value="RIBOSOME PROTECTION PROTEIN VMLR"/>
    <property type="match status" value="1"/>
</dbReference>
<dbReference type="Pfam" id="PF00005">
    <property type="entry name" value="ABC_tran"/>
    <property type="match status" value="2"/>
</dbReference>
<dbReference type="InterPro" id="IPR003593">
    <property type="entry name" value="AAA+_ATPase"/>
</dbReference>
<evidence type="ECO:0000313" key="6">
    <source>
        <dbReference type="EMBL" id="WFN55154.1"/>
    </source>
</evidence>
<keyword evidence="4" id="KW-0175">Coiled coil</keyword>
<dbReference type="EMBL" id="CP114280">
    <property type="protein sequence ID" value="WFN55154.1"/>
    <property type="molecule type" value="Genomic_DNA"/>
</dbReference>
<name>A0ABY8G5E6_9GAMM</name>
<dbReference type="GO" id="GO:0005524">
    <property type="term" value="F:ATP binding"/>
    <property type="evidence" value="ECO:0007669"/>
    <property type="project" value="UniProtKB-KW"/>
</dbReference>
<dbReference type="Gene3D" id="3.40.50.300">
    <property type="entry name" value="P-loop containing nucleotide triphosphate hydrolases"/>
    <property type="match status" value="2"/>
</dbReference>
<dbReference type="InterPro" id="IPR050611">
    <property type="entry name" value="ABCF"/>
</dbReference>
<accession>A0ABY8G5E6</accession>
<evidence type="ECO:0000313" key="7">
    <source>
        <dbReference type="Proteomes" id="UP001219630"/>
    </source>
</evidence>
<keyword evidence="7" id="KW-1185">Reference proteome</keyword>
<dbReference type="RefSeq" id="WP_125258519.1">
    <property type="nucleotide sequence ID" value="NZ_CP114280.1"/>
</dbReference>
<dbReference type="PROSITE" id="PS00211">
    <property type="entry name" value="ABC_TRANSPORTER_1"/>
    <property type="match status" value="1"/>
</dbReference>
<dbReference type="PROSITE" id="PS50893">
    <property type="entry name" value="ABC_TRANSPORTER_2"/>
    <property type="match status" value="2"/>
</dbReference>
<feature type="coiled-coil region" evidence="4">
    <location>
        <begin position="215"/>
        <end position="242"/>
    </location>
</feature>
<keyword evidence="3 6" id="KW-0067">ATP-binding</keyword>
<proteinExistence type="predicted"/>
<dbReference type="InterPro" id="IPR017871">
    <property type="entry name" value="ABC_transporter-like_CS"/>
</dbReference>
<dbReference type="PANTHER" id="PTHR19211">
    <property type="entry name" value="ATP-BINDING TRANSPORT PROTEIN-RELATED"/>
    <property type="match status" value="1"/>
</dbReference>
<evidence type="ECO:0000256" key="2">
    <source>
        <dbReference type="ARBA" id="ARBA00022741"/>
    </source>
</evidence>
<dbReference type="SMART" id="SM00382">
    <property type="entry name" value="AAA"/>
    <property type="match status" value="2"/>
</dbReference>
<protein>
    <submittedName>
        <fullName evidence="6">ABC-F family ATP-binding cassette domain-containing protein</fullName>
    </submittedName>
</protein>
<dbReference type="InterPro" id="IPR003439">
    <property type="entry name" value="ABC_transporter-like_ATP-bd"/>
</dbReference>
<evidence type="ECO:0000256" key="4">
    <source>
        <dbReference type="SAM" id="Coils"/>
    </source>
</evidence>
<evidence type="ECO:0000256" key="3">
    <source>
        <dbReference type="ARBA" id="ARBA00022840"/>
    </source>
</evidence>
<organism evidence="6 7">
    <name type="scientific">Dickeya lacustris</name>
    <dbReference type="NCBI Taxonomy" id="2259638"/>
    <lineage>
        <taxon>Bacteria</taxon>
        <taxon>Pseudomonadati</taxon>
        <taxon>Pseudomonadota</taxon>
        <taxon>Gammaproteobacteria</taxon>
        <taxon>Enterobacterales</taxon>
        <taxon>Pectobacteriaceae</taxon>
        <taxon>Dickeya</taxon>
    </lineage>
</organism>
<keyword evidence="1" id="KW-0677">Repeat</keyword>
<sequence>MNRKEQVYISTNQLSYHNATNLLFSDVSLSLNSTEKVGLVGFNGAGKSTLLQLLTKDLEPGSGQVIHAKSLRYYMVEQRFPEYLLSLTPEDAILDVLDADERISEGWRASVILENIGVGFEYHAIPCSKLSGGQQTRLLLGRAQLCAPNVLLLDEPSNHLDLPTILWLEAFLSEWRGSFILVSHDTRILDTVTDSTWIIASGGVHQYRLPCTQALLEHEQKESACQQQYQDQENEIERIESSARQLAIWGKEQKSKSSARKAQSMFKRVDKLKLEQNTLPEPYPWNLFFPGQHLPAKRILTCNDLAIRVPNKKNILYMIDELLIRPGEKIALIGANGMGKSTFLQLIWKSYLDKTDTVKLHESTIVAYYDQLQNGVDSESEITNALFDFCSKSRVSPNNEQLKQALLKAGFQWERLQSKVKSLSGGERARLLFAGISLINSHLLLLDEPTNHLDISGKHALEKQLIEFNGTVLLVSHDRNLIESVCSRFLVIGEEKLQSFNDAQKAYFASQEQDEAHLMSKM</sequence>
<evidence type="ECO:0000256" key="1">
    <source>
        <dbReference type="ARBA" id="ARBA00022737"/>
    </source>
</evidence>
<gene>
    <name evidence="6" type="ORF">O1Q98_16220</name>
</gene>